<proteinExistence type="predicted"/>
<name>A0A9K3L870_9STRA</name>
<reference evidence="4" key="2">
    <citation type="submission" date="2021-04" db="EMBL/GenBank/DDBJ databases">
        <authorList>
            <person name="Podell S."/>
        </authorList>
    </citation>
    <scope>NUCLEOTIDE SEQUENCE</scope>
    <source>
        <strain evidence="4">Hildebrandi</strain>
    </source>
</reference>
<accession>A0A9K3L870</accession>
<feature type="coiled-coil region" evidence="2">
    <location>
        <begin position="8"/>
        <end position="59"/>
    </location>
</feature>
<gene>
    <name evidence="4" type="ORF">IV203_002233</name>
</gene>
<evidence type="ECO:0000259" key="3">
    <source>
        <dbReference type="Pfam" id="PF23598"/>
    </source>
</evidence>
<dbReference type="EMBL" id="JAGRRH010000015">
    <property type="protein sequence ID" value="KAG7357545.1"/>
    <property type="molecule type" value="Genomic_DNA"/>
</dbReference>
<protein>
    <submittedName>
        <fullName evidence="4">Leucine rich repeat LRR-containing protein</fullName>
    </submittedName>
</protein>
<dbReference type="PANTHER" id="PTHR47186">
    <property type="entry name" value="LEUCINE-RICH REPEAT-CONTAINING PROTEIN 57"/>
    <property type="match status" value="1"/>
</dbReference>
<evidence type="ECO:0000313" key="4">
    <source>
        <dbReference type="EMBL" id="KAG7357545.1"/>
    </source>
</evidence>
<dbReference type="AlphaFoldDB" id="A0A9K3L870"/>
<reference evidence="4" key="1">
    <citation type="journal article" date="2021" name="Sci. Rep.">
        <title>Diploid genomic architecture of Nitzschia inconspicua, an elite biomass production diatom.</title>
        <authorList>
            <person name="Oliver A."/>
            <person name="Podell S."/>
            <person name="Pinowska A."/>
            <person name="Traller J.C."/>
            <person name="Smith S.R."/>
            <person name="McClure R."/>
            <person name="Beliaev A."/>
            <person name="Bohutskyi P."/>
            <person name="Hill E.A."/>
            <person name="Rabines A."/>
            <person name="Zheng H."/>
            <person name="Allen L.Z."/>
            <person name="Kuo A."/>
            <person name="Grigoriev I.V."/>
            <person name="Allen A.E."/>
            <person name="Hazlebeck D."/>
            <person name="Allen E.E."/>
        </authorList>
    </citation>
    <scope>NUCLEOTIDE SEQUENCE</scope>
    <source>
        <strain evidence="4">Hildebrandi</strain>
    </source>
</reference>
<evidence type="ECO:0000256" key="2">
    <source>
        <dbReference type="SAM" id="Coils"/>
    </source>
</evidence>
<dbReference type="OrthoDB" id="5985090at2759"/>
<feature type="domain" description="Disease resistance R13L4/SHOC-2-like LRR" evidence="3">
    <location>
        <begin position="288"/>
        <end position="526"/>
    </location>
</feature>
<dbReference type="PANTHER" id="PTHR47186:SF3">
    <property type="entry name" value="OS09G0267800 PROTEIN"/>
    <property type="match status" value="1"/>
</dbReference>
<organism evidence="4 5">
    <name type="scientific">Nitzschia inconspicua</name>
    <dbReference type="NCBI Taxonomy" id="303405"/>
    <lineage>
        <taxon>Eukaryota</taxon>
        <taxon>Sar</taxon>
        <taxon>Stramenopiles</taxon>
        <taxon>Ochrophyta</taxon>
        <taxon>Bacillariophyta</taxon>
        <taxon>Bacillariophyceae</taxon>
        <taxon>Bacillariophycidae</taxon>
        <taxon>Bacillariales</taxon>
        <taxon>Bacillariaceae</taxon>
        <taxon>Nitzschia</taxon>
    </lineage>
</organism>
<dbReference type="InterPro" id="IPR055414">
    <property type="entry name" value="LRR_R13L4/SHOC2-like"/>
</dbReference>
<evidence type="ECO:0000256" key="1">
    <source>
        <dbReference type="ARBA" id="ARBA00022737"/>
    </source>
</evidence>
<keyword evidence="1" id="KW-0677">Repeat</keyword>
<keyword evidence="5" id="KW-1185">Reference proteome</keyword>
<dbReference type="Pfam" id="PF23598">
    <property type="entry name" value="LRR_14"/>
    <property type="match status" value="1"/>
</dbReference>
<dbReference type="Proteomes" id="UP000693970">
    <property type="component" value="Unassembled WGS sequence"/>
</dbReference>
<keyword evidence="2" id="KW-0175">Coiled coil</keyword>
<evidence type="ECO:0000313" key="5">
    <source>
        <dbReference type="Proteomes" id="UP000693970"/>
    </source>
</evidence>
<comment type="caution">
    <text evidence="4">The sequence shown here is derived from an EMBL/GenBank/DDBJ whole genome shotgun (WGS) entry which is preliminary data.</text>
</comment>
<sequence length="702" mass="80049">MASYPNHIKFLQDQLKDLRAQSMVYANRLAILDEERTGLASVIEKNKALEATLQSMLDKEPQINNENNNLHFAIPLPPIHDFLEEHHASTPAQVPPFKTEQELMLHPESRNVLTIPTFPYECHKSHLKIDEKDFEHLQEILELRIYHRTSIHLALDELVNIDTSSGQYRVTSLHIGDETAEIPRWYDLPHLPVSLCNMDALEEIHVYHARLQTLFSEDEADDDMRVVPNLRVLHLVSMSRLQHLPRNLGSFTSLEKLQLSKLTIHALPDSLSSLGISLETITITDCENLTDLPNGFGQLHNLQHLEIKSTPIHQLPESFGDLKRLRHLDMDFQHLTQLTEGFKNLTNLQTLKTGEGTFHFSVPHLPSVEFLETSVSNLHQFDQTQTKDMHLHLRCCCQLTDEAGVLDSNFDYLTMWSQVAVLHLDFLGYTPNYKLYEGFFSSVHQLQALQVRCHYVERDVYIDEVACLEKLKSLELKRCHLRPTHFLFQPPQQPNLEKISLSIITGGLELLPLIKAPCLKSLEMSFCFALDDAMFANLCIKWISHFESLDTMDVRGCSITNIKPEHAQHLGKTNLRCIDLRYNPICDGSDDELEKKLLPLVQHCHSLCDFGHDSAVPASVAYHLCLNSLRCLVLGGQRICTKGLWAWILENATKGMSLVSSCNRHMSQAEAIYVLLKQRAAEELFGSLDVEGEDGKEVAKIR</sequence>